<dbReference type="Proteomes" id="UP000004245">
    <property type="component" value="Unassembled WGS sequence"/>
</dbReference>
<dbReference type="HOGENOM" id="CLU_3047425_0_0_11"/>
<sequence length="54" mass="5601">MCRGRCRHATTMLGVPDDVISANWDDPCPVDEVEGCAQPSVTAAGRVLSVGPGC</sequence>
<protein>
    <submittedName>
        <fullName evidence="1">Uncharacterized protein</fullName>
    </submittedName>
</protein>
<comment type="caution">
    <text evidence="1">The sequence shown here is derived from an EMBL/GenBank/DDBJ whole genome shotgun (WGS) entry which is preliminary data.</text>
</comment>
<accession>E9SVA3</accession>
<proteinExistence type="predicted"/>
<name>E9SVA3_RHOHA</name>
<dbReference type="AlphaFoldDB" id="E9SVA3"/>
<gene>
    <name evidence="1" type="ORF">HMPREF0724_10171</name>
</gene>
<keyword evidence="2" id="KW-1185">Reference proteome</keyword>
<reference evidence="1" key="1">
    <citation type="submission" date="2011-01" db="EMBL/GenBank/DDBJ databases">
        <authorList>
            <person name="Muzny D."/>
            <person name="Qin X."/>
            <person name="Buhay C."/>
            <person name="Dugan-Rocha S."/>
            <person name="Ding Y."/>
            <person name="Chen G."/>
            <person name="Hawes A."/>
            <person name="Holder M."/>
            <person name="Jhangiani S."/>
            <person name="Johnson A."/>
            <person name="Khan Z."/>
            <person name="Li Z."/>
            <person name="Liu W."/>
            <person name="Liu X."/>
            <person name="Perez L."/>
            <person name="Shen H."/>
            <person name="Wang Q."/>
            <person name="Watt J."/>
            <person name="Xi L."/>
            <person name="Xin Y."/>
            <person name="Zhou J."/>
            <person name="Deng J."/>
            <person name="Jiang H."/>
            <person name="Liu Y."/>
            <person name="Qu J."/>
            <person name="Song X.-Z."/>
            <person name="Zhang L."/>
            <person name="Villasana D."/>
            <person name="Johnson A."/>
            <person name="Liu J."/>
            <person name="Liyanage D."/>
            <person name="Lorensuhewa L."/>
            <person name="Robinson T."/>
            <person name="Song A."/>
            <person name="Song B.-B."/>
            <person name="Dinh H."/>
            <person name="Thornton R."/>
            <person name="Coyle M."/>
            <person name="Francisco L."/>
            <person name="Jackson L."/>
            <person name="Javaid M."/>
            <person name="Korchina V."/>
            <person name="Kovar C."/>
            <person name="Mata R."/>
            <person name="Mathew T."/>
            <person name="Ngo R."/>
            <person name="Nguyen L."/>
            <person name="Nguyen N."/>
            <person name="Okwuonu G."/>
            <person name="Ongeri F."/>
            <person name="Pham C."/>
            <person name="Simmons D."/>
            <person name="Wilczek-Boney K."/>
            <person name="Hale W."/>
            <person name="Jakkamsetti A."/>
            <person name="Pham P."/>
            <person name="Ruth R."/>
            <person name="San Lucas F."/>
            <person name="Warren J."/>
            <person name="Zhang J."/>
            <person name="Zhao Z."/>
            <person name="Zhou C."/>
            <person name="Zhu D."/>
            <person name="Lee S."/>
            <person name="Bess C."/>
            <person name="Blankenburg K."/>
            <person name="Forbes L."/>
            <person name="Fu Q."/>
            <person name="Gubbala S."/>
            <person name="Hirani K."/>
            <person name="Jayaseelan J.C."/>
            <person name="Lara F."/>
            <person name="Munidasa M."/>
            <person name="Palculict T."/>
            <person name="Patil S."/>
            <person name="Pu L.-L."/>
            <person name="Saada N."/>
            <person name="Tang L."/>
            <person name="Weissenberger G."/>
            <person name="Zhu Y."/>
            <person name="Hemphill L."/>
            <person name="Shang Y."/>
            <person name="Youmans B."/>
            <person name="Ayvaz T."/>
            <person name="Ross M."/>
            <person name="Santibanez J."/>
            <person name="Aqrawi P."/>
            <person name="Gross S."/>
            <person name="Joshi V."/>
            <person name="Fowler G."/>
            <person name="Nazareth L."/>
            <person name="Reid J."/>
            <person name="Worley K."/>
            <person name="Petrosino J."/>
            <person name="Highlander S."/>
            <person name="Gibbs R."/>
        </authorList>
    </citation>
    <scope>NUCLEOTIDE SEQUENCE [LARGE SCALE GENOMIC DNA]</scope>
    <source>
        <strain evidence="1">ATCC 33707</strain>
    </source>
</reference>
<evidence type="ECO:0000313" key="2">
    <source>
        <dbReference type="Proteomes" id="UP000004245"/>
    </source>
</evidence>
<dbReference type="EMBL" id="ADNW02000001">
    <property type="protein sequence ID" value="EGD26237.1"/>
    <property type="molecule type" value="Genomic_DNA"/>
</dbReference>
<organism evidence="1 2">
    <name type="scientific">Prescottella equi ATCC 33707</name>
    <dbReference type="NCBI Taxonomy" id="525370"/>
    <lineage>
        <taxon>Bacteria</taxon>
        <taxon>Bacillati</taxon>
        <taxon>Actinomycetota</taxon>
        <taxon>Actinomycetes</taxon>
        <taxon>Mycobacteriales</taxon>
        <taxon>Nocardiaceae</taxon>
        <taxon>Prescottella</taxon>
    </lineage>
</organism>
<evidence type="ECO:0000313" key="1">
    <source>
        <dbReference type="EMBL" id="EGD26237.1"/>
    </source>
</evidence>